<feature type="region of interest" description="Disordered" evidence="1">
    <location>
        <begin position="47"/>
        <end position="75"/>
    </location>
</feature>
<evidence type="ECO:0000256" key="1">
    <source>
        <dbReference type="SAM" id="MobiDB-lite"/>
    </source>
</evidence>
<keyword evidence="3" id="KW-1185">Reference proteome</keyword>
<evidence type="ECO:0000313" key="3">
    <source>
        <dbReference type="Proteomes" id="UP000005940"/>
    </source>
</evidence>
<accession>A0A7G3UAW6</accession>
<reference evidence="2 3" key="1">
    <citation type="journal article" date="2012" name="J. Bacteriol.">
        <title>Draft genome of Streptomyces tsukubaensis NRRL 18488, the producer of the clinically important immunosuppressant tacrolimus (FK506).</title>
        <authorList>
            <person name="Barreiro C."/>
            <person name="Prieto C."/>
            <person name="Sola-Landa A."/>
            <person name="Solera E."/>
            <person name="Martinez-Castro M."/>
            <person name="Perez-Redondo R."/>
            <person name="Garcia-Estrada C."/>
            <person name="Aparicio J.F."/>
            <person name="Fernandez-Martinez L.T."/>
            <person name="Santos-Aberturas J."/>
            <person name="Salehi-Najafabadi Z."/>
            <person name="Rodriguez-Garcia A."/>
            <person name="Tauch A."/>
            <person name="Martin J.F."/>
        </authorList>
    </citation>
    <scope>NUCLEOTIDE SEQUENCE [LARGE SCALE GENOMIC DNA]</scope>
    <source>
        <strain evidence="3">DSM 42081 / NBRC 108919 / NRRL 18488 / 9993</strain>
    </source>
</reference>
<protein>
    <submittedName>
        <fullName evidence="2">Uncharacterized protein</fullName>
    </submittedName>
</protein>
<dbReference type="EMBL" id="CP029159">
    <property type="protein sequence ID" value="QKM66240.1"/>
    <property type="molecule type" value="Genomic_DNA"/>
</dbReference>
<proteinExistence type="predicted"/>
<gene>
    <name evidence="2" type="ORF">STSU_002725</name>
</gene>
<name>A0A7G3UAW6_STRT9</name>
<dbReference type="Proteomes" id="UP000005940">
    <property type="component" value="Chromosome"/>
</dbReference>
<sequence>MELRRGSRDICCQGVRQSLRMLEIVVKTENGERHVRVSAQEPAGLVRRTGSDHGLVHRSQGSLELHRPRAGGRVR</sequence>
<organism evidence="2 3">
    <name type="scientific">Streptomyces tsukubensis (strain DSM 42081 / NBRC 108919 / NRRL 18488 / 9993)</name>
    <dbReference type="NCBI Taxonomy" id="1114943"/>
    <lineage>
        <taxon>Bacteria</taxon>
        <taxon>Bacillati</taxon>
        <taxon>Actinomycetota</taxon>
        <taxon>Actinomycetes</taxon>
        <taxon>Kitasatosporales</taxon>
        <taxon>Streptomycetaceae</taxon>
        <taxon>Streptomyces</taxon>
    </lineage>
</organism>
<dbReference type="AlphaFoldDB" id="A0A7G3UAW6"/>
<evidence type="ECO:0000313" key="2">
    <source>
        <dbReference type="EMBL" id="QKM66240.1"/>
    </source>
</evidence>